<name>A0A0H3D4A2_AMYMU</name>
<dbReference type="HOGENOM" id="CLU_072993_1_4_11"/>
<evidence type="ECO:0000259" key="1">
    <source>
        <dbReference type="Pfam" id="PF07883"/>
    </source>
</evidence>
<dbReference type="InterPro" id="IPR014710">
    <property type="entry name" value="RmlC-like_jellyroll"/>
</dbReference>
<dbReference type="Gene3D" id="2.60.120.10">
    <property type="entry name" value="Jelly Rolls"/>
    <property type="match status" value="1"/>
</dbReference>
<dbReference type="KEGG" id="amd:AMED_3715"/>
<dbReference type="InterPro" id="IPR047263">
    <property type="entry name" value="HNL-like_cupin"/>
</dbReference>
<sequence length="135" mass="14690">MDFIPVNATVKTPAERFTGDVYLTMIKTPEPPSRLVASLVRFTPGARTNWHSHAVGQTLHVTEGAGLVVNRDGQVIRMRAGDTVWTPPGEEHWHGGTNTNCMSHIAMLEGPEEGGDGTTWLEPVTDEQYTAAHGD</sequence>
<dbReference type="InterPro" id="IPR011051">
    <property type="entry name" value="RmlC_Cupin_sf"/>
</dbReference>
<accession>A0A0H3D4A2</accession>
<feature type="domain" description="Cupin type-2" evidence="1">
    <location>
        <begin position="39"/>
        <end position="95"/>
    </location>
</feature>
<dbReference type="PATRIC" id="fig|749927.5.peg.3843"/>
<dbReference type="eggNOG" id="COG1917">
    <property type="taxonomic scope" value="Bacteria"/>
</dbReference>
<dbReference type="Proteomes" id="UP000000328">
    <property type="component" value="Chromosome"/>
</dbReference>
<organism evidence="2 3">
    <name type="scientific">Amycolatopsis mediterranei (strain U-32)</name>
    <dbReference type="NCBI Taxonomy" id="749927"/>
    <lineage>
        <taxon>Bacteria</taxon>
        <taxon>Bacillati</taxon>
        <taxon>Actinomycetota</taxon>
        <taxon>Actinomycetes</taxon>
        <taxon>Pseudonocardiales</taxon>
        <taxon>Pseudonocardiaceae</taxon>
        <taxon>Amycolatopsis</taxon>
    </lineage>
</organism>
<evidence type="ECO:0000313" key="2">
    <source>
        <dbReference type="EMBL" id="ADJ45496.1"/>
    </source>
</evidence>
<dbReference type="OrthoDB" id="9802489at2"/>
<protein>
    <submittedName>
        <fullName evidence="2">Cupin 2 domain-containing protein</fullName>
    </submittedName>
</protein>
<dbReference type="PANTHER" id="PTHR43698">
    <property type="entry name" value="RIBD C-TERMINAL DOMAIN CONTAINING PROTEIN"/>
    <property type="match status" value="1"/>
</dbReference>
<proteinExistence type="predicted"/>
<reference evidence="2 3" key="1">
    <citation type="journal article" date="2010" name="Cell Res.">
        <title>Complete genome sequence of the rifamycin SV-producing Amycolatopsis mediterranei U32 revealed its genetic characteristics in phylogeny and metabolism.</title>
        <authorList>
            <person name="Zhao W."/>
            <person name="Zhong Y."/>
            <person name="Yuan H."/>
            <person name="Wang J."/>
            <person name="Zheng H."/>
            <person name="Wang Y."/>
            <person name="Cen X."/>
            <person name="Xu F."/>
            <person name="Bai J."/>
            <person name="Han X."/>
            <person name="Lu G."/>
            <person name="Zhu Y."/>
            <person name="Shao Z."/>
            <person name="Yan H."/>
            <person name="Li C."/>
            <person name="Peng N."/>
            <person name="Zhang Z."/>
            <person name="Zhang Y."/>
            <person name="Lin W."/>
            <person name="Fan Y."/>
            <person name="Qin Z."/>
            <person name="Hu Y."/>
            <person name="Zhu B."/>
            <person name="Wang S."/>
            <person name="Ding X."/>
            <person name="Zhao G.P."/>
        </authorList>
    </citation>
    <scope>NUCLEOTIDE SEQUENCE [LARGE SCALE GENOMIC DNA]</scope>
    <source>
        <strain evidence="3">U-32</strain>
    </source>
</reference>
<dbReference type="AlphaFoldDB" id="A0A0H3D4A2"/>
<dbReference type="InterPro" id="IPR013096">
    <property type="entry name" value="Cupin_2"/>
</dbReference>
<dbReference type="CDD" id="cd02233">
    <property type="entry name" value="cupin_HNL-like"/>
    <property type="match status" value="1"/>
</dbReference>
<gene>
    <name evidence="2" type="ordered locus">AMED_3715</name>
</gene>
<dbReference type="EMBL" id="CP002000">
    <property type="protein sequence ID" value="ADJ45496.1"/>
    <property type="molecule type" value="Genomic_DNA"/>
</dbReference>
<dbReference type="GeneID" id="92871461"/>
<dbReference type="Pfam" id="PF07883">
    <property type="entry name" value="Cupin_2"/>
    <property type="match status" value="1"/>
</dbReference>
<dbReference type="PANTHER" id="PTHR43698:SF1">
    <property type="entry name" value="BLL4564 PROTEIN"/>
    <property type="match status" value="1"/>
</dbReference>
<dbReference type="RefSeq" id="WP_013225568.1">
    <property type="nucleotide sequence ID" value="NC_014318.1"/>
</dbReference>
<dbReference type="SUPFAM" id="SSF51182">
    <property type="entry name" value="RmlC-like cupins"/>
    <property type="match status" value="1"/>
</dbReference>
<evidence type="ECO:0000313" key="3">
    <source>
        <dbReference type="Proteomes" id="UP000000328"/>
    </source>
</evidence>